<reference evidence="6 7" key="1">
    <citation type="journal article" date="2010" name="Stand. Genomic Sci.">
        <title>Non-contiguous finished genome sequence of Aminomonas paucivorans type strain (GLU-3).</title>
        <authorList>
            <person name="Pitluck S."/>
            <person name="Yasawong M."/>
            <person name="Held B."/>
            <person name="Lapidus A."/>
            <person name="Nolan M."/>
            <person name="Copeland A."/>
            <person name="Lucas S."/>
            <person name="Del Rio T.G."/>
            <person name="Tice H."/>
            <person name="Cheng J.F."/>
            <person name="Chertkov O."/>
            <person name="Goodwin L."/>
            <person name="Tapia R."/>
            <person name="Han C."/>
            <person name="Liolios K."/>
            <person name="Ivanova N."/>
            <person name="Mavromatis K."/>
            <person name="Ovchinnikova G."/>
            <person name="Pati A."/>
            <person name="Chen A."/>
            <person name="Palaniappan K."/>
            <person name="Land M."/>
            <person name="Hauser L."/>
            <person name="Chang Y.J."/>
            <person name="Jeffries C.D."/>
            <person name="Pukall R."/>
            <person name="Spring S."/>
            <person name="Rohde M."/>
            <person name="Sikorski J."/>
            <person name="Goker M."/>
            <person name="Woyke T."/>
            <person name="Bristow J."/>
            <person name="Eisen J.A."/>
            <person name="Markowitz V."/>
            <person name="Hugenholtz P."/>
            <person name="Kyrpides N.C."/>
            <person name="Klenk H.P."/>
        </authorList>
    </citation>
    <scope>NUCLEOTIDE SEQUENCE [LARGE SCALE GENOMIC DNA]</scope>
    <source>
        <strain evidence="6 7">DSM 12260</strain>
    </source>
</reference>
<keyword evidence="3 6" id="KW-0238">DNA-binding</keyword>
<organism evidence="6 7">
    <name type="scientific">Aminomonas paucivorans DSM 12260</name>
    <dbReference type="NCBI Taxonomy" id="584708"/>
    <lineage>
        <taxon>Bacteria</taxon>
        <taxon>Thermotogati</taxon>
        <taxon>Synergistota</taxon>
        <taxon>Synergistia</taxon>
        <taxon>Synergistales</taxon>
        <taxon>Synergistaceae</taxon>
        <taxon>Aminomonas</taxon>
    </lineage>
</organism>
<keyword evidence="7" id="KW-1185">Reference proteome</keyword>
<dbReference type="STRING" id="584708.Apau_2357"/>
<evidence type="ECO:0000256" key="2">
    <source>
        <dbReference type="ARBA" id="ARBA00022829"/>
    </source>
</evidence>
<feature type="region of interest" description="Disordered" evidence="4">
    <location>
        <begin position="215"/>
        <end position="234"/>
    </location>
</feature>
<dbReference type="AlphaFoldDB" id="E3D091"/>
<dbReference type="Proteomes" id="UP000005096">
    <property type="component" value="Chromosome"/>
</dbReference>
<dbReference type="Pfam" id="PF02195">
    <property type="entry name" value="ParB_N"/>
    <property type="match status" value="1"/>
</dbReference>
<keyword evidence="2" id="KW-0159">Chromosome partition</keyword>
<dbReference type="PaxDb" id="584708-Apau_2357"/>
<dbReference type="InterPro" id="IPR036086">
    <property type="entry name" value="ParB/Sulfiredoxin_sf"/>
</dbReference>
<dbReference type="OrthoDB" id="9802051at2"/>
<dbReference type="PANTHER" id="PTHR33375">
    <property type="entry name" value="CHROMOSOME-PARTITIONING PROTEIN PARB-RELATED"/>
    <property type="match status" value="1"/>
</dbReference>
<dbReference type="RefSeq" id="WP_006302012.1">
    <property type="nucleotide sequence ID" value="NZ_CM001022.1"/>
</dbReference>
<dbReference type="GO" id="GO:0003677">
    <property type="term" value="F:DNA binding"/>
    <property type="evidence" value="ECO:0007669"/>
    <property type="project" value="UniProtKB-KW"/>
</dbReference>
<dbReference type="InterPro" id="IPR004437">
    <property type="entry name" value="ParB/RepB/Spo0J"/>
</dbReference>
<evidence type="ECO:0000259" key="5">
    <source>
        <dbReference type="SMART" id="SM00470"/>
    </source>
</evidence>
<comment type="similarity">
    <text evidence="1">Belongs to the ParB family.</text>
</comment>
<evidence type="ECO:0000256" key="1">
    <source>
        <dbReference type="ARBA" id="ARBA00006295"/>
    </source>
</evidence>
<dbReference type="FunFam" id="3.90.1530.30:FF:000001">
    <property type="entry name" value="Chromosome partitioning protein ParB"/>
    <property type="match status" value="1"/>
</dbReference>
<proteinExistence type="inferred from homology"/>
<protein>
    <submittedName>
        <fullName evidence="6">Chromosome segregation DNA-binding protein</fullName>
    </submittedName>
</protein>
<gene>
    <name evidence="6" type="ORF">Apau_2357</name>
</gene>
<dbReference type="PANTHER" id="PTHR33375:SF1">
    <property type="entry name" value="CHROMOSOME-PARTITIONING PROTEIN PARB-RELATED"/>
    <property type="match status" value="1"/>
</dbReference>
<dbReference type="GO" id="GO:0005694">
    <property type="term" value="C:chromosome"/>
    <property type="evidence" value="ECO:0007669"/>
    <property type="project" value="TreeGrafter"/>
</dbReference>
<dbReference type="InterPro" id="IPR041468">
    <property type="entry name" value="HTH_ParB/Spo0J"/>
</dbReference>
<dbReference type="InterPro" id="IPR050336">
    <property type="entry name" value="Chromosome_partition/occlusion"/>
</dbReference>
<dbReference type="EMBL" id="CM001022">
    <property type="protein sequence ID" value="EFQ24764.1"/>
    <property type="molecule type" value="Genomic_DNA"/>
</dbReference>
<evidence type="ECO:0000313" key="6">
    <source>
        <dbReference type="EMBL" id="EFQ24764.1"/>
    </source>
</evidence>
<dbReference type="SUPFAM" id="SSF109709">
    <property type="entry name" value="KorB DNA-binding domain-like"/>
    <property type="match status" value="1"/>
</dbReference>
<evidence type="ECO:0000256" key="4">
    <source>
        <dbReference type="SAM" id="MobiDB-lite"/>
    </source>
</evidence>
<dbReference type="HOGENOM" id="CLU_023853_0_0_0"/>
<dbReference type="Gene3D" id="1.10.10.2830">
    <property type="match status" value="1"/>
</dbReference>
<evidence type="ECO:0000313" key="7">
    <source>
        <dbReference type="Proteomes" id="UP000005096"/>
    </source>
</evidence>
<dbReference type="NCBIfam" id="TIGR00180">
    <property type="entry name" value="parB_part"/>
    <property type="match status" value="1"/>
</dbReference>
<dbReference type="Pfam" id="PF17762">
    <property type="entry name" value="HTH_ParB"/>
    <property type="match status" value="1"/>
</dbReference>
<feature type="domain" description="ParB-like N-terminal" evidence="5">
    <location>
        <begin position="27"/>
        <end position="116"/>
    </location>
</feature>
<accession>E3D091</accession>
<name>E3D091_9BACT</name>
<dbReference type="CDD" id="cd16393">
    <property type="entry name" value="SPO0J_N"/>
    <property type="match status" value="1"/>
</dbReference>
<sequence length="288" mass="31536">MARAAGLGKGLASLIPTETEQAVSAPQTVPCSDLTPNPFQPRQTMDDGSLESLAQSIRTHGVLQPLLVRQSTGGYEIVAGERRWRAATMAGIAEVPVRIVDFDDRTMREVALVENLQREDLPALDIAESLNELVLQFSMTHDALAERLGWSRSAVTNKLRLLQLPTAVRQLLSAGDLTEGHGRALLGLQDLSRMEDMAQEAVERGWNVRQLEDAVRRSNAPQTGNAPKAKRGGISTLPYGFAEEHQIEIAFSGKPEQLSLHLRNLTQSEAHRILSLVDQNKGLIFPGK</sequence>
<evidence type="ECO:0000256" key="3">
    <source>
        <dbReference type="ARBA" id="ARBA00023125"/>
    </source>
</evidence>
<dbReference type="eggNOG" id="COG1475">
    <property type="taxonomic scope" value="Bacteria"/>
</dbReference>
<dbReference type="SUPFAM" id="SSF110849">
    <property type="entry name" value="ParB/Sulfiredoxin"/>
    <property type="match status" value="1"/>
</dbReference>
<dbReference type="InterPro" id="IPR003115">
    <property type="entry name" value="ParB_N"/>
</dbReference>
<dbReference type="GO" id="GO:0007059">
    <property type="term" value="P:chromosome segregation"/>
    <property type="evidence" value="ECO:0007669"/>
    <property type="project" value="UniProtKB-KW"/>
</dbReference>
<dbReference type="SMART" id="SM00470">
    <property type="entry name" value="ParB"/>
    <property type="match status" value="1"/>
</dbReference>
<dbReference type="Gene3D" id="3.90.1530.30">
    <property type="match status" value="1"/>
</dbReference>
<dbReference type="FunFam" id="1.10.10.2830:FF:000001">
    <property type="entry name" value="Chromosome partitioning protein ParB"/>
    <property type="match status" value="1"/>
</dbReference>